<sequence length="56" mass="6999">MSQIRKKKRSWRQEHPRIEKLQHREVAELQLKPFRLRRTPISKPLKWMKYQGSFIV</sequence>
<proteinExistence type="predicted"/>
<organism evidence="1">
    <name type="scientific">Vibrio tasmaniensis</name>
    <dbReference type="NCBI Taxonomy" id="212663"/>
    <lineage>
        <taxon>Bacteria</taxon>
        <taxon>Pseudomonadati</taxon>
        <taxon>Pseudomonadota</taxon>
        <taxon>Gammaproteobacteria</taxon>
        <taxon>Vibrionales</taxon>
        <taxon>Vibrionaceae</taxon>
        <taxon>Vibrio</taxon>
    </lineage>
</organism>
<accession>A0A0H3ZQQ9</accession>
<name>A0A0H3ZQQ9_9VIBR</name>
<protein>
    <submittedName>
        <fullName evidence="1">Uncharacterized protein</fullName>
    </submittedName>
</protein>
<dbReference type="EMBL" id="KP795479">
    <property type="protein sequence ID" value="AKN36244.1"/>
    <property type="molecule type" value="Genomic_DNA"/>
</dbReference>
<reference evidence="1" key="1">
    <citation type="journal article" date="2015" name="MBio">
        <title>Eco-Evolutionary Dynamics of Episomes among Ecologically Cohesive Bacterial Populations.</title>
        <authorList>
            <person name="Xue H."/>
            <person name="Cordero O.X."/>
            <person name="Camas F.M."/>
            <person name="Trimble W."/>
            <person name="Meyer F."/>
            <person name="Guglielmini J."/>
            <person name="Rocha E.P."/>
            <person name="Polz M.F."/>
        </authorList>
    </citation>
    <scope>NUCLEOTIDE SEQUENCE</scope>
    <source>
        <strain evidence="1">FF_3</strain>
    </source>
</reference>
<dbReference type="AlphaFoldDB" id="A0A0H3ZQQ9"/>
<evidence type="ECO:0000313" key="1">
    <source>
        <dbReference type="EMBL" id="AKN36244.1"/>
    </source>
</evidence>